<evidence type="ECO:0000313" key="8">
    <source>
        <dbReference type="Proteomes" id="UP000472573"/>
    </source>
</evidence>
<evidence type="ECO:0000313" key="2">
    <source>
        <dbReference type="EMBL" id="ARW18948.1"/>
    </source>
</evidence>
<dbReference type="OMA" id="MILGIVW"/>
<evidence type="ECO:0000256" key="1">
    <source>
        <dbReference type="SAM" id="Phobius"/>
    </source>
</evidence>
<keyword evidence="8" id="KW-1185">Reference proteome</keyword>
<dbReference type="Proteomes" id="UP000743107">
    <property type="component" value="Unassembled WGS sequence"/>
</dbReference>
<gene>
    <name evidence="3" type="ORF">GBO79_04450</name>
    <name evidence="4" type="ORF">ITQ90_00610</name>
    <name evidence="5" type="ORF">ITQ97_03625</name>
    <name evidence="6" type="ORF">PWB86_05460</name>
    <name evidence="2" type="ORF">S100892_00343</name>
</gene>
<dbReference type="EMBL" id="CP118739">
    <property type="protein sequence ID" value="WEA56649.1"/>
    <property type="molecule type" value="Genomic_DNA"/>
</dbReference>
<sequence length="65" mass="6736">MSSELLGALVAMILGIVWVSIGFGSAVLVGVLGILGYLGARYGKSVLSQAISELMAALNIDRKKN</sequence>
<proteinExistence type="predicted"/>
<evidence type="ECO:0000313" key="5">
    <source>
        <dbReference type="EMBL" id="MBF7126910.1"/>
    </source>
</evidence>
<dbReference type="EMBL" id="WENB01000002">
    <property type="protein sequence ID" value="KAF0414121.1"/>
    <property type="molecule type" value="Genomic_DNA"/>
</dbReference>
<organism evidence="5 9">
    <name type="scientific">Pediococcus pentosaceus</name>
    <dbReference type="NCBI Taxonomy" id="1255"/>
    <lineage>
        <taxon>Bacteria</taxon>
        <taxon>Bacillati</taxon>
        <taxon>Bacillota</taxon>
        <taxon>Bacilli</taxon>
        <taxon>Lactobacillales</taxon>
        <taxon>Lactobacillaceae</taxon>
        <taxon>Pediococcus</taxon>
    </lineage>
</organism>
<keyword evidence="1" id="KW-0812">Transmembrane</keyword>
<accession>A0A8G0ZJ33</accession>
<dbReference type="RefSeq" id="WP_002832903.1">
    <property type="nucleotide sequence ID" value="NZ_BEWQ01000001.1"/>
</dbReference>
<evidence type="ECO:0000313" key="7">
    <source>
        <dbReference type="Proteomes" id="UP000196118"/>
    </source>
</evidence>
<dbReference type="EMBL" id="CP021474">
    <property type="protein sequence ID" value="ARW18948.1"/>
    <property type="molecule type" value="Genomic_DNA"/>
</dbReference>
<reference evidence="8" key="4">
    <citation type="submission" date="2020-03" db="EMBL/GenBank/DDBJ databases">
        <title>SpeciesPrimer: A bioinformatics pipeline dedicated to the design of qPCR primers for the quantification of bacterial species.</title>
        <authorList>
            <person name="Dreier M."/>
            <person name="Berthoud H."/>
            <person name="Shani N."/>
            <person name="Wechsler D."/>
            <person name="Junier P."/>
        </authorList>
    </citation>
    <scope>NUCLEOTIDE SEQUENCE [LARGE SCALE GENOMIC DNA]</scope>
    <source>
        <strain evidence="8">FAM13073</strain>
    </source>
</reference>
<reference evidence="3" key="2">
    <citation type="submission" date="2019-10" db="EMBL/GenBank/DDBJ databases">
        <authorList>
            <person name="Irmler S."/>
            <person name="Berthoud H."/>
            <person name="Roetschi A."/>
            <person name="Arias E."/>
            <person name="Shani N."/>
            <person name="Wuethrich D."/>
            <person name="Bruggmann R."/>
        </authorList>
    </citation>
    <scope>NUCLEOTIDE SEQUENCE</scope>
    <source>
        <strain evidence="3">FAM13073</strain>
    </source>
</reference>
<feature type="transmembrane region" description="Helical" evidence="1">
    <location>
        <begin position="6"/>
        <end position="38"/>
    </location>
</feature>
<evidence type="ECO:0000313" key="3">
    <source>
        <dbReference type="EMBL" id="KAF0414121.1"/>
    </source>
</evidence>
<evidence type="ECO:0000313" key="6">
    <source>
        <dbReference type="EMBL" id="WEA56649.1"/>
    </source>
</evidence>
<dbReference type="Proteomes" id="UP001214131">
    <property type="component" value="Chromosome"/>
</dbReference>
<protein>
    <submittedName>
        <fullName evidence="5">Uncharacterized protein</fullName>
    </submittedName>
</protein>
<dbReference type="EMBL" id="JADOFP010000001">
    <property type="protein sequence ID" value="MBF7114056.1"/>
    <property type="molecule type" value="Genomic_DNA"/>
</dbReference>
<dbReference type="Proteomes" id="UP000196118">
    <property type="component" value="Chromosome"/>
</dbReference>
<dbReference type="GeneID" id="33062249"/>
<dbReference type="AlphaFoldDB" id="A0A0Q0U0N7"/>
<dbReference type="EMBL" id="JADOFV010000002">
    <property type="protein sequence ID" value="MBF7126910.1"/>
    <property type="molecule type" value="Genomic_DNA"/>
</dbReference>
<evidence type="ECO:0000313" key="4">
    <source>
        <dbReference type="EMBL" id="MBF7114056.1"/>
    </source>
</evidence>
<dbReference type="Proteomes" id="UP000472573">
    <property type="component" value="Unassembled WGS sequence"/>
</dbReference>
<name>A0A0Q0U0N7_PEDPE</name>
<reference evidence="3" key="3">
    <citation type="submission" date="2019-12" db="EMBL/GenBank/DDBJ databases">
        <title>SpeciesPrimer: A bioinformatics pipeline dedicated to the design of qPCR primers for the quantification of bacterial species.</title>
        <authorList>
            <person name="Dreier M."/>
            <person name="Berthoud H."/>
            <person name="Shani N."/>
            <person name="Wechsler D."/>
            <person name="Junier P."/>
        </authorList>
    </citation>
    <scope>NUCLEOTIDE SEQUENCE</scope>
    <source>
        <strain evidence="3">FAM13073</strain>
    </source>
</reference>
<keyword evidence="1" id="KW-0472">Membrane</keyword>
<reference evidence="2 7" key="1">
    <citation type="submission" date="2017-05" db="EMBL/GenBank/DDBJ databases">
        <title>Genome sequence of Pediococcus pentosaceus strain SRCM100892.</title>
        <authorList>
            <person name="Cho S.H."/>
        </authorList>
    </citation>
    <scope>NUCLEOTIDE SEQUENCE [LARGE SCALE GENOMIC DNA]</scope>
    <source>
        <strain evidence="2 7">SRCM100892</strain>
    </source>
</reference>
<evidence type="ECO:0000313" key="9">
    <source>
        <dbReference type="Proteomes" id="UP000743107"/>
    </source>
</evidence>
<dbReference type="Proteomes" id="UP001194632">
    <property type="component" value="Unassembled WGS sequence"/>
</dbReference>
<evidence type="ECO:0000313" key="10">
    <source>
        <dbReference type="Proteomes" id="UP001214131"/>
    </source>
</evidence>
<reference evidence="6 10" key="6">
    <citation type="submission" date="2023-02" db="EMBL/GenBank/DDBJ databases">
        <title>Comparative genomics and fermentation flavor characterization of five lactic acid bacteria reveal flavor biosynthesis metabolic pathways in fermented muskmelon puree.</title>
        <authorList>
            <person name="Yuan L."/>
            <person name="Li M."/>
            <person name="Xu X."/>
            <person name="Lao F."/>
            <person name="Wu J."/>
        </authorList>
    </citation>
    <scope>NUCLEOTIDE SEQUENCE [LARGE SCALE GENOMIC DNA]</scope>
    <source>
        <strain evidence="6 10">Ca-4</strain>
    </source>
</reference>
<accession>A0A0Q0U0N7</accession>
<keyword evidence="1" id="KW-1133">Transmembrane helix</keyword>
<reference evidence="5" key="5">
    <citation type="submission" date="2020-11" db="EMBL/GenBank/DDBJ databases">
        <title>Antibiotic susceptibility profiles of Pediococcus pentosaceus from various origins and their implications for the safety assessment of strains with food-technology applications.</title>
        <authorList>
            <person name="Shani N."/>
            <person name="Oberhaensli S."/>
            <person name="Arias E."/>
        </authorList>
    </citation>
    <scope>NUCLEOTIDE SEQUENCE</scope>
    <source>
        <strain evidence="5">FAM 19164</strain>
        <strain evidence="4">FAM 24207</strain>
    </source>
</reference>